<dbReference type="Proteomes" id="UP001164250">
    <property type="component" value="Chromosome 13"/>
</dbReference>
<accession>A0ACC0ZYJ3</accession>
<reference evidence="2" key="1">
    <citation type="journal article" date="2023" name="G3 (Bethesda)">
        <title>Genome assembly and association tests identify interacting loci associated with vigor, precocity, and sex in interspecific pistachio rootstocks.</title>
        <authorList>
            <person name="Palmer W."/>
            <person name="Jacygrad E."/>
            <person name="Sagayaradj S."/>
            <person name="Cavanaugh K."/>
            <person name="Han R."/>
            <person name="Bertier L."/>
            <person name="Beede B."/>
            <person name="Kafkas S."/>
            <person name="Golino D."/>
            <person name="Preece J."/>
            <person name="Michelmore R."/>
        </authorList>
    </citation>
    <scope>NUCLEOTIDE SEQUENCE [LARGE SCALE GENOMIC DNA]</scope>
</reference>
<evidence type="ECO:0000313" key="1">
    <source>
        <dbReference type="EMBL" id="KAJ0079016.1"/>
    </source>
</evidence>
<proteinExistence type="predicted"/>
<comment type="caution">
    <text evidence="1">The sequence shown here is derived from an EMBL/GenBank/DDBJ whole genome shotgun (WGS) entry which is preliminary data.</text>
</comment>
<gene>
    <name evidence="1" type="ORF">Patl1_22608</name>
</gene>
<dbReference type="EMBL" id="CM047909">
    <property type="protein sequence ID" value="KAJ0079016.1"/>
    <property type="molecule type" value="Genomic_DNA"/>
</dbReference>
<keyword evidence="2" id="KW-1185">Reference proteome</keyword>
<evidence type="ECO:0000313" key="2">
    <source>
        <dbReference type="Proteomes" id="UP001164250"/>
    </source>
</evidence>
<organism evidence="1 2">
    <name type="scientific">Pistacia atlantica</name>
    <dbReference type="NCBI Taxonomy" id="434234"/>
    <lineage>
        <taxon>Eukaryota</taxon>
        <taxon>Viridiplantae</taxon>
        <taxon>Streptophyta</taxon>
        <taxon>Embryophyta</taxon>
        <taxon>Tracheophyta</taxon>
        <taxon>Spermatophyta</taxon>
        <taxon>Magnoliopsida</taxon>
        <taxon>eudicotyledons</taxon>
        <taxon>Gunneridae</taxon>
        <taxon>Pentapetalae</taxon>
        <taxon>rosids</taxon>
        <taxon>malvids</taxon>
        <taxon>Sapindales</taxon>
        <taxon>Anacardiaceae</taxon>
        <taxon>Pistacia</taxon>
    </lineage>
</organism>
<name>A0ACC0ZYJ3_9ROSI</name>
<sequence>MSDNAFPMPTEIRWDNRQAGTLVITPSDRTDGLRLIGNYFRDSLTHSMLDHLKSNVGVKIMVFTPAGAFIDVTMKHKPKPPFHPPGHGVEEKPSAFLFRR</sequence>
<protein>
    <submittedName>
        <fullName evidence="1">Uncharacterized protein</fullName>
    </submittedName>
</protein>